<dbReference type="InterPro" id="IPR011063">
    <property type="entry name" value="TilS/TtcA_N"/>
</dbReference>
<dbReference type="GO" id="GO:0005524">
    <property type="term" value="F:ATP binding"/>
    <property type="evidence" value="ECO:0007669"/>
    <property type="project" value="UniProtKB-UniRule"/>
</dbReference>
<dbReference type="InterPro" id="IPR012094">
    <property type="entry name" value="tRNA_Ile_lys_synt"/>
</dbReference>
<dbReference type="GO" id="GO:0006400">
    <property type="term" value="P:tRNA modification"/>
    <property type="evidence" value="ECO:0007669"/>
    <property type="project" value="UniProtKB-UniRule"/>
</dbReference>
<keyword evidence="4 8" id="KW-0819">tRNA processing</keyword>
<dbReference type="PANTHER" id="PTHR43033:SF1">
    <property type="entry name" value="TRNA(ILE)-LYSIDINE SYNTHASE-RELATED"/>
    <property type="match status" value="1"/>
</dbReference>
<dbReference type="EMBL" id="FQXH01000030">
    <property type="protein sequence ID" value="SHH47716.1"/>
    <property type="molecule type" value="Genomic_DNA"/>
</dbReference>
<dbReference type="InterPro" id="IPR020825">
    <property type="entry name" value="Phe-tRNA_synthase-like_B3/B4"/>
</dbReference>
<comment type="subcellular location">
    <subcellularLocation>
        <location evidence="1 8">Cytoplasm</location>
    </subcellularLocation>
</comment>
<dbReference type="HAMAP" id="MF_01161">
    <property type="entry name" value="tRNA_Ile_lys_synt"/>
    <property type="match status" value="1"/>
</dbReference>
<evidence type="ECO:0000256" key="1">
    <source>
        <dbReference type="ARBA" id="ARBA00004496"/>
    </source>
</evidence>
<dbReference type="CDD" id="cd01992">
    <property type="entry name" value="TilS_N"/>
    <property type="match status" value="1"/>
</dbReference>
<dbReference type="InterPro" id="IPR012796">
    <property type="entry name" value="Lysidine-tRNA-synth_C"/>
</dbReference>
<dbReference type="Pfam" id="PF11734">
    <property type="entry name" value="TilS_C"/>
    <property type="match status" value="1"/>
</dbReference>
<dbReference type="EC" id="6.3.4.19" evidence="8"/>
<dbReference type="RefSeq" id="WP_072726159.1">
    <property type="nucleotide sequence ID" value="NZ_FQXH01000030.1"/>
</dbReference>
<evidence type="ECO:0000256" key="8">
    <source>
        <dbReference type="HAMAP-Rule" id="MF_01161"/>
    </source>
</evidence>
<sequence>MIINKVRDTIKRHNLLNDGDKVILGLSGGPDSVCLLHILNYLKDEFNIKIYAAHLNHKIRGIEAQKDAMYAAKICDIMGIICFIRAIDVPKYCEENNLSLEEGARILRYNMFFEIKEKINADKIAIAHNINDQAETVLMRMMRGTGLQGLKGIEYKRDDGIIRPLLDVSREEIEKYCEENNLNPRIDHTNLEDIYVRNKIRLKLIPYMSENFNPNLKESIARMANLLREDSDYIEEQANSAFEQVCEKKSQNIISLDIDKFLKFHKAIKNRIIRKSIDFILGDIKGIEQKHIEDVISLFFESKTDTRIDLPRGIRVYKKNRNIIFTNEELVEKKINYNYKLPKSGYIKVKELNAIVESKILSVKEMKNITHDKYTKCFDADKVCGDLLIRNRKNGDRIKILGLGGSKKIKDLFIDLKIPREDRDKIPILVDEKGIIWVIGYRMSEDYKIDKGTKNILKVSFKLL</sequence>
<dbReference type="Gene3D" id="1.20.59.20">
    <property type="match status" value="1"/>
</dbReference>
<feature type="binding site" evidence="8">
    <location>
        <begin position="27"/>
        <end position="32"/>
    </location>
    <ligand>
        <name>ATP</name>
        <dbReference type="ChEBI" id="CHEBI:30616"/>
    </ligand>
</feature>
<evidence type="ECO:0000256" key="5">
    <source>
        <dbReference type="ARBA" id="ARBA00022741"/>
    </source>
</evidence>
<dbReference type="InterPro" id="IPR012795">
    <property type="entry name" value="tRNA_Ile_lys_synt_N"/>
</dbReference>
<comment type="similarity">
    <text evidence="8">Belongs to the tRNA(Ile)-lysidine synthase family.</text>
</comment>
<dbReference type="Gene3D" id="3.50.40.10">
    <property type="entry name" value="Phenylalanyl-trna Synthetase, Chain B, domain 3"/>
    <property type="match status" value="1"/>
</dbReference>
<accession>A0A1M5TAL5</accession>
<feature type="domain" description="Lysidine-tRNA(Ile) synthetase C-terminal" evidence="9">
    <location>
        <begin position="387"/>
        <end position="459"/>
    </location>
</feature>
<evidence type="ECO:0000256" key="6">
    <source>
        <dbReference type="ARBA" id="ARBA00022840"/>
    </source>
</evidence>
<reference evidence="11" key="1">
    <citation type="submission" date="2016-11" db="EMBL/GenBank/DDBJ databases">
        <authorList>
            <person name="Varghese N."/>
            <person name="Submissions S."/>
        </authorList>
    </citation>
    <scope>NUCLEOTIDE SEQUENCE [LARGE SCALE GENOMIC DNA]</scope>
    <source>
        <strain evidence="11">DSM 15285</strain>
    </source>
</reference>
<gene>
    <name evidence="8" type="primary">tilS</name>
    <name evidence="10" type="ORF">SAMN02744040_02087</name>
</gene>
<evidence type="ECO:0000313" key="10">
    <source>
        <dbReference type="EMBL" id="SHH47716.1"/>
    </source>
</evidence>
<dbReference type="SUPFAM" id="SSF56037">
    <property type="entry name" value="PheT/TilS domain"/>
    <property type="match status" value="1"/>
</dbReference>
<dbReference type="SMART" id="SM00977">
    <property type="entry name" value="TilS_C"/>
    <property type="match status" value="1"/>
</dbReference>
<dbReference type="STRING" id="1123350.SAMN02744040_02087"/>
<keyword evidence="6 8" id="KW-0067">ATP-binding</keyword>
<keyword evidence="3 8" id="KW-0436">Ligase</keyword>
<evidence type="ECO:0000256" key="7">
    <source>
        <dbReference type="ARBA" id="ARBA00048539"/>
    </source>
</evidence>
<comment type="catalytic activity">
    <reaction evidence="7 8">
        <text>cytidine(34) in tRNA(Ile2) + L-lysine + ATP = lysidine(34) in tRNA(Ile2) + AMP + diphosphate + H(+)</text>
        <dbReference type="Rhea" id="RHEA:43744"/>
        <dbReference type="Rhea" id="RHEA-COMP:10625"/>
        <dbReference type="Rhea" id="RHEA-COMP:10670"/>
        <dbReference type="ChEBI" id="CHEBI:15378"/>
        <dbReference type="ChEBI" id="CHEBI:30616"/>
        <dbReference type="ChEBI" id="CHEBI:32551"/>
        <dbReference type="ChEBI" id="CHEBI:33019"/>
        <dbReference type="ChEBI" id="CHEBI:82748"/>
        <dbReference type="ChEBI" id="CHEBI:83665"/>
        <dbReference type="ChEBI" id="CHEBI:456215"/>
        <dbReference type="EC" id="6.3.4.19"/>
    </reaction>
</comment>
<keyword evidence="5 8" id="KW-0547">Nucleotide-binding</keyword>
<comment type="domain">
    <text evidence="8">The N-terminal region contains the highly conserved SGGXDS motif, predicted to be a P-loop motif involved in ATP binding.</text>
</comment>
<dbReference type="SUPFAM" id="SSF52402">
    <property type="entry name" value="Adenine nucleotide alpha hydrolases-like"/>
    <property type="match status" value="1"/>
</dbReference>
<keyword evidence="2 8" id="KW-0963">Cytoplasm</keyword>
<evidence type="ECO:0000313" key="11">
    <source>
        <dbReference type="Proteomes" id="UP000242520"/>
    </source>
</evidence>
<dbReference type="InterPro" id="IPR014729">
    <property type="entry name" value="Rossmann-like_a/b/a_fold"/>
</dbReference>
<dbReference type="GO" id="GO:0032267">
    <property type="term" value="F:tRNA(Ile)-lysidine synthase activity"/>
    <property type="evidence" value="ECO:0007669"/>
    <property type="project" value="UniProtKB-EC"/>
</dbReference>
<dbReference type="Gene3D" id="3.40.50.620">
    <property type="entry name" value="HUPs"/>
    <property type="match status" value="1"/>
</dbReference>
<dbReference type="Proteomes" id="UP000242520">
    <property type="component" value="Unassembled WGS sequence"/>
</dbReference>
<protein>
    <recommendedName>
        <fullName evidence="8">tRNA(Ile)-lysidine synthase</fullName>
        <ecNumber evidence="8">6.3.4.19</ecNumber>
    </recommendedName>
    <alternativeName>
        <fullName evidence="8">tRNA(Ile)-2-lysyl-cytidine synthase</fullName>
    </alternativeName>
    <alternativeName>
        <fullName evidence="8">tRNA(Ile)-lysidine synthetase</fullName>
    </alternativeName>
</protein>
<dbReference type="OrthoDB" id="9807403at2"/>
<dbReference type="SUPFAM" id="SSF82829">
    <property type="entry name" value="MesJ substrate recognition domain-like"/>
    <property type="match status" value="1"/>
</dbReference>
<evidence type="ECO:0000259" key="9">
    <source>
        <dbReference type="SMART" id="SM00977"/>
    </source>
</evidence>
<dbReference type="GO" id="GO:0005737">
    <property type="term" value="C:cytoplasm"/>
    <property type="evidence" value="ECO:0007669"/>
    <property type="project" value="UniProtKB-SubCell"/>
</dbReference>
<dbReference type="Pfam" id="PF01171">
    <property type="entry name" value="ATP_bind_3"/>
    <property type="match status" value="1"/>
</dbReference>
<evidence type="ECO:0000256" key="4">
    <source>
        <dbReference type="ARBA" id="ARBA00022694"/>
    </source>
</evidence>
<evidence type="ECO:0000256" key="2">
    <source>
        <dbReference type="ARBA" id="ARBA00022490"/>
    </source>
</evidence>
<dbReference type="AlphaFoldDB" id="A0A1M5TAL5"/>
<organism evidence="10 11">
    <name type="scientific">Tepidibacter thalassicus DSM 15285</name>
    <dbReference type="NCBI Taxonomy" id="1123350"/>
    <lineage>
        <taxon>Bacteria</taxon>
        <taxon>Bacillati</taxon>
        <taxon>Bacillota</taxon>
        <taxon>Clostridia</taxon>
        <taxon>Peptostreptococcales</taxon>
        <taxon>Peptostreptococcaceae</taxon>
        <taxon>Tepidibacter</taxon>
    </lineage>
</organism>
<comment type="function">
    <text evidence="8">Ligates lysine onto the cytidine present at position 34 of the AUA codon-specific tRNA(Ile) that contains the anticodon CAU, in an ATP-dependent manner. Cytidine is converted to lysidine, thus changing the amino acid specificity of the tRNA from methionine to isoleucine.</text>
</comment>
<proteinExistence type="inferred from homology"/>
<dbReference type="NCBIfam" id="TIGR02432">
    <property type="entry name" value="lysidine_TilS_N"/>
    <property type="match status" value="1"/>
</dbReference>
<name>A0A1M5TAL5_9FIRM</name>
<dbReference type="NCBIfam" id="TIGR02433">
    <property type="entry name" value="lysidine_TilS_C"/>
    <property type="match status" value="1"/>
</dbReference>
<dbReference type="PANTHER" id="PTHR43033">
    <property type="entry name" value="TRNA(ILE)-LYSIDINE SYNTHASE-RELATED"/>
    <property type="match status" value="1"/>
</dbReference>
<keyword evidence="11" id="KW-1185">Reference proteome</keyword>
<evidence type="ECO:0000256" key="3">
    <source>
        <dbReference type="ARBA" id="ARBA00022598"/>
    </source>
</evidence>